<dbReference type="RefSeq" id="WP_212506707.1">
    <property type="nucleotide sequence ID" value="NZ_CP060696.1"/>
</dbReference>
<evidence type="ECO:0000313" key="3">
    <source>
        <dbReference type="EMBL" id="QNO17643.1"/>
    </source>
</evidence>
<reference evidence="3 4" key="1">
    <citation type="submission" date="2020-08" db="EMBL/GenBank/DDBJ databases">
        <authorList>
            <person name="Ren C."/>
            <person name="Gu Y."/>
            <person name="Xu Y."/>
        </authorList>
    </citation>
    <scope>NUCLEOTIDE SEQUENCE [LARGE SCALE GENOMIC DNA]</scope>
    <source>
        <strain evidence="3 4">LBM18003</strain>
    </source>
</reference>
<feature type="compositionally biased region" description="Low complexity" evidence="1">
    <location>
        <begin position="49"/>
        <end position="59"/>
    </location>
</feature>
<evidence type="ECO:0000256" key="2">
    <source>
        <dbReference type="SAM" id="Phobius"/>
    </source>
</evidence>
<protein>
    <submittedName>
        <fullName evidence="3">Uncharacterized protein</fullName>
    </submittedName>
</protein>
<accession>A0A7G9WG31</accession>
<keyword evidence="2" id="KW-0812">Transmembrane</keyword>
<evidence type="ECO:0000256" key="1">
    <source>
        <dbReference type="SAM" id="MobiDB-lite"/>
    </source>
</evidence>
<dbReference type="Proteomes" id="UP000516046">
    <property type="component" value="Chromosome"/>
</dbReference>
<evidence type="ECO:0000313" key="4">
    <source>
        <dbReference type="Proteomes" id="UP000516046"/>
    </source>
</evidence>
<name>A0A7G9WG31_9FIRM</name>
<dbReference type="KEGG" id="caml:H6X83_12035"/>
<keyword evidence="2" id="KW-1133">Transmembrane helix</keyword>
<dbReference type="AlphaFoldDB" id="A0A7G9WG31"/>
<dbReference type="EMBL" id="CP060696">
    <property type="protein sequence ID" value="QNO17643.1"/>
    <property type="molecule type" value="Genomic_DNA"/>
</dbReference>
<keyword evidence="2" id="KW-0472">Membrane</keyword>
<sequence>MNHENNDGKEKNKKRKRVLPIILLILLLAIIGITFSFCHAGTPNGGGPSPSSQSAPSSSLDDNGNALPGGYVPKSRQEILSELREEEVVVTDKVSEQIAFSSGIKGAVGTWTVENPASNKVIEQCAVILNGQTVAESVPIYPGQHIEQITLSQKVAPGTYDVIANIKYYSTDTKSLLGQADYRLKLTVS</sequence>
<organism evidence="3 4">
    <name type="scientific">Caproicibacterium amylolyticum</name>
    <dbReference type="NCBI Taxonomy" id="2766537"/>
    <lineage>
        <taxon>Bacteria</taxon>
        <taxon>Bacillati</taxon>
        <taxon>Bacillota</taxon>
        <taxon>Clostridia</taxon>
        <taxon>Eubacteriales</taxon>
        <taxon>Oscillospiraceae</taxon>
        <taxon>Caproicibacterium</taxon>
    </lineage>
</organism>
<proteinExistence type="predicted"/>
<keyword evidence="4" id="KW-1185">Reference proteome</keyword>
<feature type="transmembrane region" description="Helical" evidence="2">
    <location>
        <begin position="21"/>
        <end position="42"/>
    </location>
</feature>
<gene>
    <name evidence="3" type="ORF">H6X83_12035</name>
</gene>
<feature type="region of interest" description="Disordered" evidence="1">
    <location>
        <begin position="44"/>
        <end position="68"/>
    </location>
</feature>